<keyword evidence="1" id="KW-0489">Methyltransferase</keyword>
<dbReference type="InterPro" id="IPR029063">
    <property type="entry name" value="SAM-dependent_MTases_sf"/>
</dbReference>
<name>A0A8H5HBS6_9AGAR</name>
<dbReference type="GO" id="GO:0032259">
    <property type="term" value="P:methylation"/>
    <property type="evidence" value="ECO:0007669"/>
    <property type="project" value="UniProtKB-KW"/>
</dbReference>
<dbReference type="OrthoDB" id="269872at2759"/>
<sequence>MASKLFATLAASLGPAQASLEFKWMIQQSPKLQHLTDMVTRRSRGEPLQYILGESLVLSKSPNLLTSIPGSQPFGPLNLLTRPPVLIPRPETEHWVIKLADRLSASSAQPKSLLDLGTGSGCIPLLLCHLLPQGSLRAHGVDISTHALQLATDNATLCAIPPESTSKNTFTVSLGNFLSPSFPDDAKINLPYDIITSNPPYIPWDEYLQLPRSVTAYEDPKALFGGPTGLDFYHAIARLVRRKHFLRPGAIVALEVGHGQAQAVERIMRLDAHMRDTEIWSDPWGKERTVLAHL</sequence>
<evidence type="ECO:0008006" key="6">
    <source>
        <dbReference type="Google" id="ProtNLM"/>
    </source>
</evidence>
<dbReference type="InterPro" id="IPR004556">
    <property type="entry name" value="HemK-like"/>
</dbReference>
<dbReference type="CDD" id="cd02440">
    <property type="entry name" value="AdoMet_MTases"/>
    <property type="match status" value="1"/>
</dbReference>
<dbReference type="AlphaFoldDB" id="A0A8H5HBS6"/>
<gene>
    <name evidence="4" type="ORF">D9615_004568</name>
</gene>
<keyword evidence="5" id="KW-1185">Reference proteome</keyword>
<evidence type="ECO:0000313" key="4">
    <source>
        <dbReference type="EMBL" id="KAF5380358.1"/>
    </source>
</evidence>
<evidence type="ECO:0000256" key="3">
    <source>
        <dbReference type="ARBA" id="ARBA00022691"/>
    </source>
</evidence>
<dbReference type="PANTHER" id="PTHR18895">
    <property type="entry name" value="HEMK METHYLTRANSFERASE"/>
    <property type="match status" value="1"/>
</dbReference>
<dbReference type="Proteomes" id="UP000565441">
    <property type="component" value="Unassembled WGS sequence"/>
</dbReference>
<proteinExistence type="predicted"/>
<dbReference type="GO" id="GO:0005739">
    <property type="term" value="C:mitochondrion"/>
    <property type="evidence" value="ECO:0007669"/>
    <property type="project" value="TreeGrafter"/>
</dbReference>
<dbReference type="InterPro" id="IPR050320">
    <property type="entry name" value="N5-glutamine_MTase"/>
</dbReference>
<dbReference type="PANTHER" id="PTHR18895:SF74">
    <property type="entry name" value="MTRF1L RELEASE FACTOR GLUTAMINE METHYLTRANSFERASE"/>
    <property type="match status" value="1"/>
</dbReference>
<comment type="caution">
    <text evidence="4">The sequence shown here is derived from an EMBL/GenBank/DDBJ whole genome shotgun (WGS) entry which is preliminary data.</text>
</comment>
<keyword evidence="3" id="KW-0949">S-adenosyl-L-methionine</keyword>
<dbReference type="EMBL" id="JAACJP010000013">
    <property type="protein sequence ID" value="KAF5380358.1"/>
    <property type="molecule type" value="Genomic_DNA"/>
</dbReference>
<dbReference type="Gene3D" id="3.40.50.150">
    <property type="entry name" value="Vaccinia Virus protein VP39"/>
    <property type="match status" value="1"/>
</dbReference>
<keyword evidence="2" id="KW-0808">Transferase</keyword>
<dbReference type="GO" id="GO:0008276">
    <property type="term" value="F:protein methyltransferase activity"/>
    <property type="evidence" value="ECO:0007669"/>
    <property type="project" value="InterPro"/>
</dbReference>
<accession>A0A8H5HBS6</accession>
<evidence type="ECO:0000256" key="1">
    <source>
        <dbReference type="ARBA" id="ARBA00022603"/>
    </source>
</evidence>
<dbReference type="SUPFAM" id="SSF53335">
    <property type="entry name" value="S-adenosyl-L-methionine-dependent methyltransferases"/>
    <property type="match status" value="1"/>
</dbReference>
<evidence type="ECO:0000256" key="2">
    <source>
        <dbReference type="ARBA" id="ARBA00022679"/>
    </source>
</evidence>
<protein>
    <recommendedName>
        <fullName evidence="6">S-adenosyl-L-methionine-dependent methyltransferase</fullName>
    </recommendedName>
</protein>
<dbReference type="NCBIfam" id="TIGR00536">
    <property type="entry name" value="hemK_fam"/>
    <property type="match status" value="1"/>
</dbReference>
<organism evidence="4 5">
    <name type="scientific">Tricholomella constricta</name>
    <dbReference type="NCBI Taxonomy" id="117010"/>
    <lineage>
        <taxon>Eukaryota</taxon>
        <taxon>Fungi</taxon>
        <taxon>Dikarya</taxon>
        <taxon>Basidiomycota</taxon>
        <taxon>Agaricomycotina</taxon>
        <taxon>Agaricomycetes</taxon>
        <taxon>Agaricomycetidae</taxon>
        <taxon>Agaricales</taxon>
        <taxon>Tricholomatineae</taxon>
        <taxon>Lyophyllaceae</taxon>
        <taxon>Tricholomella</taxon>
    </lineage>
</organism>
<reference evidence="4 5" key="1">
    <citation type="journal article" date="2020" name="ISME J.">
        <title>Uncovering the hidden diversity of litter-decomposition mechanisms in mushroom-forming fungi.</title>
        <authorList>
            <person name="Floudas D."/>
            <person name="Bentzer J."/>
            <person name="Ahren D."/>
            <person name="Johansson T."/>
            <person name="Persson P."/>
            <person name="Tunlid A."/>
        </authorList>
    </citation>
    <scope>NUCLEOTIDE SEQUENCE [LARGE SCALE GENOMIC DNA]</scope>
    <source>
        <strain evidence="4 5">CBS 661.87</strain>
    </source>
</reference>
<evidence type="ECO:0000313" key="5">
    <source>
        <dbReference type="Proteomes" id="UP000565441"/>
    </source>
</evidence>